<dbReference type="RefSeq" id="WP_227309759.1">
    <property type="nucleotide sequence ID" value="NZ_JAESVA010000011.1"/>
</dbReference>
<keyword evidence="2" id="KW-1185">Reference proteome</keyword>
<name>A0A963Z5E2_9PROT</name>
<dbReference type="AlphaFoldDB" id="A0A963Z5E2"/>
<dbReference type="EMBL" id="JAESVA010000011">
    <property type="protein sequence ID" value="MCB8883102.1"/>
    <property type="molecule type" value="Genomic_DNA"/>
</dbReference>
<evidence type="ECO:0000313" key="1">
    <source>
        <dbReference type="EMBL" id="MCB8883102.1"/>
    </source>
</evidence>
<accession>A0A963Z5E2</accession>
<dbReference type="Proteomes" id="UP000721844">
    <property type="component" value="Unassembled WGS sequence"/>
</dbReference>
<comment type="caution">
    <text evidence="1">The sequence shown here is derived from an EMBL/GenBank/DDBJ whole genome shotgun (WGS) entry which is preliminary data.</text>
</comment>
<sequence length="329" mass="36141">METTYSEEALRDALAACLAEPDRRGSLMRTLIVIPHAFLPHRPGTKLYGSERTDGPTRAAALLRCIAALQQNFGPRQHMIDNGIDPRCNASLEAALDIVLCTSGADHLASSVPPHLFHHHNTTLDPRQLGFTCQTILRDNAGRFDWYGYVEDDCEITDPLLFSKLAWFNATFGPDVALQPNRFELSTGPIVQKLYIDGPLPGPKPWGEVPGGPTLDGMALGRAWRFRRVSNPHAGCFFADPAQMTRLAADPEFGQFSSAFVGPLESAATLPLVRNFAVYKPALSNASFLEMRHVDQGILDERLFYRFNDEGQVVRTVTKGRGAEPPAAG</sequence>
<proteinExistence type="predicted"/>
<protein>
    <submittedName>
        <fullName evidence="1">Uncharacterized protein</fullName>
    </submittedName>
</protein>
<gene>
    <name evidence="1" type="ORF">ACELLULO517_22830</name>
</gene>
<organism evidence="1 2">
    <name type="scientific">Acidisoma cellulosilyticum</name>
    <dbReference type="NCBI Taxonomy" id="2802395"/>
    <lineage>
        <taxon>Bacteria</taxon>
        <taxon>Pseudomonadati</taxon>
        <taxon>Pseudomonadota</taxon>
        <taxon>Alphaproteobacteria</taxon>
        <taxon>Acetobacterales</taxon>
        <taxon>Acidocellaceae</taxon>
        <taxon>Acidisoma</taxon>
    </lineage>
</organism>
<reference evidence="1 2" key="1">
    <citation type="journal article" date="2021" name="Microorganisms">
        <title>Acidisoma silvae sp. nov. and Acidisomacellulosilytica sp. nov., Two Acidophilic Bacteria Isolated from Decaying Wood, Hydrolyzing Cellulose and Producing Poly-3-hydroxybutyrate.</title>
        <authorList>
            <person name="Mieszkin S."/>
            <person name="Pouder E."/>
            <person name="Uroz S."/>
            <person name="Simon-Colin C."/>
            <person name="Alain K."/>
        </authorList>
    </citation>
    <scope>NUCLEOTIDE SEQUENCE [LARGE SCALE GENOMIC DNA]</scope>
    <source>
        <strain evidence="1 2">HW T5.17</strain>
    </source>
</reference>
<evidence type="ECO:0000313" key="2">
    <source>
        <dbReference type="Proteomes" id="UP000721844"/>
    </source>
</evidence>